<gene>
    <name evidence="1" type="ORF">OPT61_g617</name>
</gene>
<evidence type="ECO:0000313" key="1">
    <source>
        <dbReference type="EMBL" id="KAJ8118416.1"/>
    </source>
</evidence>
<organism evidence="1 2">
    <name type="scientific">Boeremia exigua</name>
    <dbReference type="NCBI Taxonomy" id="749465"/>
    <lineage>
        <taxon>Eukaryota</taxon>
        <taxon>Fungi</taxon>
        <taxon>Dikarya</taxon>
        <taxon>Ascomycota</taxon>
        <taxon>Pezizomycotina</taxon>
        <taxon>Dothideomycetes</taxon>
        <taxon>Pleosporomycetidae</taxon>
        <taxon>Pleosporales</taxon>
        <taxon>Pleosporineae</taxon>
        <taxon>Didymellaceae</taxon>
        <taxon>Boeremia</taxon>
    </lineage>
</organism>
<protein>
    <submittedName>
        <fullName evidence="1">Uncharacterized protein</fullName>
    </submittedName>
</protein>
<dbReference type="Proteomes" id="UP001153331">
    <property type="component" value="Unassembled WGS sequence"/>
</dbReference>
<accession>A0ACC2IT87</accession>
<dbReference type="EMBL" id="JAPHNI010000020">
    <property type="protein sequence ID" value="KAJ8118416.1"/>
    <property type="molecule type" value="Genomic_DNA"/>
</dbReference>
<comment type="caution">
    <text evidence="1">The sequence shown here is derived from an EMBL/GenBank/DDBJ whole genome shotgun (WGS) entry which is preliminary data.</text>
</comment>
<name>A0ACC2IT87_9PLEO</name>
<proteinExistence type="predicted"/>
<evidence type="ECO:0000313" key="2">
    <source>
        <dbReference type="Proteomes" id="UP001153331"/>
    </source>
</evidence>
<sequence length="551" mass="62871">MTGHSFTTESDLASHRYFEHSSGKRVNTDVVLVEALRSQYPQLELIVTPFGYANLLAYASAGFATATPLEDSVKDPVYGVSLKWRVYVPAGRRLDNGGGFMAEGLTFGKFMYKWKDQEIILYIADGRDGAGSYPIIRNHYILTSNAHKADELIRDATIWGQELHNEVWVFDQGWWQKSAQLYDSVQKSSWDDVILDDDMKKALQIDVESFFDSRETYQKLKVPWKRGIIYYGPPGNGKTISIKAMMHSLYQRGENGDERMRVPTLYVRTLSSYMGPEYSLSQIFSKARQEAPCYLVFEDLDSIVSDNVRSYFLNEVDGLKSNDGILMVGSTNHLDRLDPGISKRPSRFDRKYFFPNPNFPQRVQYCQFWQGKLADNKDLDFPDKLCNSIAEITDKFSFAYMQEAFIASLLAIASRGGKDKHDVEEIARRWAGPQDPLQPADMRFGAAGGGDEGPDIKHLELWVEMQKQVKILRDELEEKKLSERMETMFPSRPSNATSAQYGSEPLGQPDLRGMPSRGHLEFMGQHRDQIDAAMQQQQRDMSKAADIKRYM</sequence>
<reference evidence="1" key="1">
    <citation type="submission" date="2022-11" db="EMBL/GenBank/DDBJ databases">
        <title>Genome Sequence of Boeremia exigua.</title>
        <authorList>
            <person name="Buettner E."/>
        </authorList>
    </citation>
    <scope>NUCLEOTIDE SEQUENCE</scope>
    <source>
        <strain evidence="1">CU02</strain>
    </source>
</reference>
<keyword evidence="2" id="KW-1185">Reference proteome</keyword>